<accession>A0AAJ6AJD0</accession>
<sequence length="138" mass="15063">MAFAGRRRQGGPEPGAALGRTHWVFSAGFAPSQSTGSEPEFTSRNTLCLLNTGDDDACLQLMIYYQDQEPVGPFELTVPARRVLHQRINDLIDPQAVLLDAPYGMVLSSDLPVVAQLYYLDSRGGHLAVSHLNPLPLD</sequence>
<name>A0AAJ6AJD0_9MICC</name>
<protein>
    <submittedName>
        <fullName evidence="1">Sensory rhodopsin transducer</fullName>
    </submittedName>
</protein>
<evidence type="ECO:0000313" key="1">
    <source>
        <dbReference type="EMBL" id="WGH93742.1"/>
    </source>
</evidence>
<dbReference type="Gene3D" id="2.60.290.11">
    <property type="entry name" value="TM1070-like"/>
    <property type="match status" value="1"/>
</dbReference>
<proteinExistence type="predicted"/>
<dbReference type="SUPFAM" id="SSF89232">
    <property type="entry name" value="Hypothetical protein TM1070"/>
    <property type="match status" value="1"/>
</dbReference>
<gene>
    <name evidence="1" type="ORF">QDX21_02790</name>
</gene>
<dbReference type="AlphaFoldDB" id="A0AAJ6AJD0"/>
<keyword evidence="2" id="KW-1185">Reference proteome</keyword>
<dbReference type="Pfam" id="PF07100">
    <property type="entry name" value="ASRT"/>
    <property type="match status" value="1"/>
</dbReference>
<organism evidence="1 2">
    <name type="scientific">Auritidibacter ignavus</name>
    <dbReference type="NCBI Taxonomy" id="678932"/>
    <lineage>
        <taxon>Bacteria</taxon>
        <taxon>Bacillati</taxon>
        <taxon>Actinomycetota</taxon>
        <taxon>Actinomycetes</taxon>
        <taxon>Micrococcales</taxon>
        <taxon>Micrococcaceae</taxon>
        <taxon>Auritidibacter</taxon>
    </lineage>
</organism>
<dbReference type="InterPro" id="IPR009794">
    <property type="entry name" value="ASRT"/>
</dbReference>
<reference evidence="1 2" key="1">
    <citation type="submission" date="2023-03" db="EMBL/GenBank/DDBJ databases">
        <title>Complete genome sequences of several Auritidibacter ignavus strains isolated from ear infections.</title>
        <authorList>
            <person name="Baehr T."/>
            <person name="Baumhoegger A.M."/>
        </authorList>
    </citation>
    <scope>NUCLEOTIDE SEQUENCE [LARGE SCALE GENOMIC DNA]</scope>
    <source>
        <strain evidence="1 2">BABAE-6</strain>
    </source>
</reference>
<evidence type="ECO:0000313" key="2">
    <source>
        <dbReference type="Proteomes" id="UP001224674"/>
    </source>
</evidence>
<dbReference type="PIRSF" id="PIRSF008711">
    <property type="entry name" value="UCP008711"/>
    <property type="match status" value="1"/>
</dbReference>
<dbReference type="Proteomes" id="UP001224674">
    <property type="component" value="Chromosome"/>
</dbReference>
<dbReference type="RefSeq" id="WP_110098363.1">
    <property type="nucleotide sequence ID" value="NZ_CP122561.1"/>
</dbReference>
<dbReference type="InterPro" id="IPR036698">
    <property type="entry name" value="TM1070-like_sf"/>
</dbReference>
<dbReference type="EMBL" id="CP122566">
    <property type="protein sequence ID" value="WGH93742.1"/>
    <property type="molecule type" value="Genomic_DNA"/>
</dbReference>